<dbReference type="GO" id="GO:0050660">
    <property type="term" value="F:flavin adenine dinucleotide binding"/>
    <property type="evidence" value="ECO:0007669"/>
    <property type="project" value="InterPro"/>
</dbReference>
<dbReference type="GO" id="GO:0050661">
    <property type="term" value="F:NADP binding"/>
    <property type="evidence" value="ECO:0007669"/>
    <property type="project" value="InterPro"/>
</dbReference>
<keyword evidence="8" id="KW-1185">Reference proteome</keyword>
<accession>A0A1H3TGR4</accession>
<sequence>MSVKRVAIIGGGAAGLINAQRFTKAGADVVIFEIGTKLGGLWMFGNDSGRSSAYRSLHINTTRDATHFDEFPFRTAPKMFPSHEDMAVYLNTFADDNGLRERTRFRAEVKRVEPVVEEVDGVSVTKWSVTAADGFEGVFDTVVVATGHLTEPRMPASLSAFGGELLHSHSYTEPQPFRGKRVLVIGTGNSALDIAADLAVVAGRTVISARSPELIMPKIIFGNPVGKYEGMVKKKWLPKDTHILVRRIITRIVHGRMETWGLQTPKGRTHPISHATLVNHMAYDRVKVRPGIRTISDRAVTFTDGTREEFDTIIAATGYDLSFPFFDESIVSLDSGGSLNLYGRAVSPRWPGLYFAGYFNTTGLSNLRIDDYQSRWFVALETGKTILPDLATMRAEIDEVKVWVKRRYPNTPRYAFELDPPLYLKFLQQEERLGPKRIAESGRPAAFLAANRSAADRSTLRSASAA</sequence>
<comment type="similarity">
    <text evidence="1">Belongs to the FMO family.</text>
</comment>
<evidence type="ECO:0000256" key="2">
    <source>
        <dbReference type="ARBA" id="ARBA00010139"/>
    </source>
</evidence>
<reference evidence="7 8" key="1">
    <citation type="submission" date="2016-10" db="EMBL/GenBank/DDBJ databases">
        <authorList>
            <person name="de Groot N.N."/>
        </authorList>
    </citation>
    <scope>NUCLEOTIDE SEQUENCE [LARGE SCALE GENOMIC DNA]</scope>
    <source>
        <strain evidence="7 8">CGMCC 4.3491</strain>
    </source>
</reference>
<keyword evidence="6" id="KW-0560">Oxidoreductase</keyword>
<keyword evidence="4" id="KW-0274">FAD</keyword>
<dbReference type="InterPro" id="IPR050346">
    <property type="entry name" value="FMO-like"/>
</dbReference>
<comment type="similarity">
    <text evidence="2">Belongs to the FAD-binding monooxygenase family.</text>
</comment>
<gene>
    <name evidence="7" type="ORF">SAMN05216554_4166</name>
</gene>
<organism evidence="7 8">
    <name type="scientific">Herbiconiux ginsengi</name>
    <dbReference type="NCBI Taxonomy" id="381665"/>
    <lineage>
        <taxon>Bacteria</taxon>
        <taxon>Bacillati</taxon>
        <taxon>Actinomycetota</taxon>
        <taxon>Actinomycetes</taxon>
        <taxon>Micrococcales</taxon>
        <taxon>Microbacteriaceae</taxon>
        <taxon>Herbiconiux</taxon>
    </lineage>
</organism>
<evidence type="ECO:0000256" key="4">
    <source>
        <dbReference type="ARBA" id="ARBA00022827"/>
    </source>
</evidence>
<dbReference type="PIRSF" id="PIRSF000332">
    <property type="entry name" value="FMO"/>
    <property type="match status" value="1"/>
</dbReference>
<dbReference type="AlphaFoldDB" id="A0A1H3TGR4"/>
<protein>
    <submittedName>
        <fullName evidence="7">Predicted flavoprotein CzcO associated with the cation diffusion facilitator CzcD</fullName>
    </submittedName>
</protein>
<dbReference type="SUPFAM" id="SSF51905">
    <property type="entry name" value="FAD/NAD(P)-binding domain"/>
    <property type="match status" value="2"/>
</dbReference>
<dbReference type="OrthoDB" id="9808049at2"/>
<evidence type="ECO:0000256" key="5">
    <source>
        <dbReference type="ARBA" id="ARBA00022857"/>
    </source>
</evidence>
<evidence type="ECO:0000256" key="3">
    <source>
        <dbReference type="ARBA" id="ARBA00022630"/>
    </source>
</evidence>
<evidence type="ECO:0000313" key="8">
    <source>
        <dbReference type="Proteomes" id="UP000198891"/>
    </source>
</evidence>
<dbReference type="Gene3D" id="3.50.50.60">
    <property type="entry name" value="FAD/NAD(P)-binding domain"/>
    <property type="match status" value="1"/>
</dbReference>
<dbReference type="GO" id="GO:0004499">
    <property type="term" value="F:N,N-dimethylaniline monooxygenase activity"/>
    <property type="evidence" value="ECO:0007669"/>
    <property type="project" value="InterPro"/>
</dbReference>
<dbReference type="InterPro" id="IPR036188">
    <property type="entry name" value="FAD/NAD-bd_sf"/>
</dbReference>
<dbReference type="Pfam" id="PF00743">
    <property type="entry name" value="FMO-like"/>
    <property type="match status" value="1"/>
</dbReference>
<dbReference type="RefSeq" id="WP_092557448.1">
    <property type="nucleotide sequence ID" value="NZ_FNPZ01000005.1"/>
</dbReference>
<dbReference type="PANTHER" id="PTHR23023">
    <property type="entry name" value="DIMETHYLANILINE MONOOXYGENASE"/>
    <property type="match status" value="1"/>
</dbReference>
<dbReference type="InterPro" id="IPR020946">
    <property type="entry name" value="Flavin_mOase-like"/>
</dbReference>
<keyword evidence="5" id="KW-0521">NADP</keyword>
<evidence type="ECO:0000256" key="1">
    <source>
        <dbReference type="ARBA" id="ARBA00009183"/>
    </source>
</evidence>
<evidence type="ECO:0000313" key="7">
    <source>
        <dbReference type="EMBL" id="SDZ48855.1"/>
    </source>
</evidence>
<dbReference type="Proteomes" id="UP000198891">
    <property type="component" value="Unassembled WGS sequence"/>
</dbReference>
<keyword evidence="3" id="KW-0285">Flavoprotein</keyword>
<dbReference type="PRINTS" id="PR00370">
    <property type="entry name" value="FMOXYGENASE"/>
</dbReference>
<dbReference type="STRING" id="381665.SAMN05216554_4166"/>
<evidence type="ECO:0000256" key="6">
    <source>
        <dbReference type="ARBA" id="ARBA00023002"/>
    </source>
</evidence>
<name>A0A1H3TGR4_9MICO</name>
<proteinExistence type="inferred from homology"/>
<dbReference type="EMBL" id="FNPZ01000005">
    <property type="protein sequence ID" value="SDZ48855.1"/>
    <property type="molecule type" value="Genomic_DNA"/>
</dbReference>
<dbReference type="InterPro" id="IPR000960">
    <property type="entry name" value="Flavin_mOase"/>
</dbReference>